<organism evidence="1 2">
    <name type="scientific">Trichodelitschia bisporula</name>
    <dbReference type="NCBI Taxonomy" id="703511"/>
    <lineage>
        <taxon>Eukaryota</taxon>
        <taxon>Fungi</taxon>
        <taxon>Dikarya</taxon>
        <taxon>Ascomycota</taxon>
        <taxon>Pezizomycotina</taxon>
        <taxon>Dothideomycetes</taxon>
        <taxon>Dothideomycetes incertae sedis</taxon>
        <taxon>Phaeotrichales</taxon>
        <taxon>Phaeotrichaceae</taxon>
        <taxon>Trichodelitschia</taxon>
    </lineage>
</organism>
<name>A0A6G1HWV1_9PEZI</name>
<accession>A0A6G1HWV1</accession>
<reference evidence="1" key="1">
    <citation type="journal article" date="2020" name="Stud. Mycol.">
        <title>101 Dothideomycetes genomes: a test case for predicting lifestyles and emergence of pathogens.</title>
        <authorList>
            <person name="Haridas S."/>
            <person name="Albert R."/>
            <person name="Binder M."/>
            <person name="Bloem J."/>
            <person name="Labutti K."/>
            <person name="Salamov A."/>
            <person name="Andreopoulos B."/>
            <person name="Baker S."/>
            <person name="Barry K."/>
            <person name="Bills G."/>
            <person name="Bluhm B."/>
            <person name="Cannon C."/>
            <person name="Castanera R."/>
            <person name="Culley D."/>
            <person name="Daum C."/>
            <person name="Ezra D."/>
            <person name="Gonzalez J."/>
            <person name="Henrissat B."/>
            <person name="Kuo A."/>
            <person name="Liang C."/>
            <person name="Lipzen A."/>
            <person name="Lutzoni F."/>
            <person name="Magnuson J."/>
            <person name="Mondo S."/>
            <person name="Nolan M."/>
            <person name="Ohm R."/>
            <person name="Pangilinan J."/>
            <person name="Park H.-J."/>
            <person name="Ramirez L."/>
            <person name="Alfaro M."/>
            <person name="Sun H."/>
            <person name="Tritt A."/>
            <person name="Yoshinaga Y."/>
            <person name="Zwiers L.-H."/>
            <person name="Turgeon B."/>
            <person name="Goodwin S."/>
            <person name="Spatafora J."/>
            <person name="Crous P."/>
            <person name="Grigoriev I."/>
        </authorList>
    </citation>
    <scope>NUCLEOTIDE SEQUENCE</scope>
    <source>
        <strain evidence="1">CBS 262.69</strain>
    </source>
</reference>
<protein>
    <submittedName>
        <fullName evidence="1">Uncharacterized protein</fullName>
    </submittedName>
</protein>
<keyword evidence="2" id="KW-1185">Reference proteome</keyword>
<dbReference type="AlphaFoldDB" id="A0A6G1HWV1"/>
<gene>
    <name evidence="1" type="ORF">EJ06DRAFT_530200</name>
</gene>
<proteinExistence type="predicted"/>
<dbReference type="EMBL" id="ML996695">
    <property type="protein sequence ID" value="KAF2400215.1"/>
    <property type="molecule type" value="Genomic_DNA"/>
</dbReference>
<sequence>MVEKTRYSCCVIHLSARETRCNDADYQWMGDDTRLVLGGTSGGVREGEERPRRVRRTAYAAIYAGTDVRCQIPAPP</sequence>
<evidence type="ECO:0000313" key="2">
    <source>
        <dbReference type="Proteomes" id="UP000799640"/>
    </source>
</evidence>
<dbReference type="Proteomes" id="UP000799640">
    <property type="component" value="Unassembled WGS sequence"/>
</dbReference>
<evidence type="ECO:0000313" key="1">
    <source>
        <dbReference type="EMBL" id="KAF2400215.1"/>
    </source>
</evidence>